<dbReference type="Pfam" id="PF13915">
    <property type="entry name" value="DUF4210"/>
    <property type="match status" value="1"/>
</dbReference>
<evidence type="ECO:0000259" key="2">
    <source>
        <dbReference type="SMART" id="SM01177"/>
    </source>
</evidence>
<accession>A0A9P6AZF8</accession>
<dbReference type="EMBL" id="MU128970">
    <property type="protein sequence ID" value="KAF9513601.1"/>
    <property type="molecule type" value="Genomic_DNA"/>
</dbReference>
<dbReference type="InterPro" id="IPR051506">
    <property type="entry name" value="ATOS_Transcription_Regulators"/>
</dbReference>
<feature type="region of interest" description="Disordered" evidence="1">
    <location>
        <begin position="193"/>
        <end position="257"/>
    </location>
</feature>
<evidence type="ECO:0000313" key="3">
    <source>
        <dbReference type="EMBL" id="KAF9513601.1"/>
    </source>
</evidence>
<dbReference type="OrthoDB" id="8625101at2759"/>
<evidence type="ECO:0000313" key="4">
    <source>
        <dbReference type="Proteomes" id="UP000886523"/>
    </source>
</evidence>
<proteinExistence type="predicted"/>
<dbReference type="PANTHER" id="PTHR13199">
    <property type="entry name" value="GH03947P"/>
    <property type="match status" value="1"/>
</dbReference>
<dbReference type="SMART" id="SM01177">
    <property type="entry name" value="DUF4210"/>
    <property type="match status" value="1"/>
</dbReference>
<name>A0A9P6AZF8_9AGAM</name>
<organism evidence="3 4">
    <name type="scientific">Hydnum rufescens UP504</name>
    <dbReference type="NCBI Taxonomy" id="1448309"/>
    <lineage>
        <taxon>Eukaryota</taxon>
        <taxon>Fungi</taxon>
        <taxon>Dikarya</taxon>
        <taxon>Basidiomycota</taxon>
        <taxon>Agaricomycotina</taxon>
        <taxon>Agaricomycetes</taxon>
        <taxon>Cantharellales</taxon>
        <taxon>Hydnaceae</taxon>
        <taxon>Hydnum</taxon>
    </lineage>
</organism>
<dbReference type="Pfam" id="PF13889">
    <property type="entry name" value="Chromosome_seg"/>
    <property type="match status" value="1"/>
</dbReference>
<reference evidence="3" key="1">
    <citation type="journal article" date="2020" name="Nat. Commun.">
        <title>Large-scale genome sequencing of mycorrhizal fungi provides insights into the early evolution of symbiotic traits.</title>
        <authorList>
            <person name="Miyauchi S."/>
            <person name="Kiss E."/>
            <person name="Kuo A."/>
            <person name="Drula E."/>
            <person name="Kohler A."/>
            <person name="Sanchez-Garcia M."/>
            <person name="Morin E."/>
            <person name="Andreopoulos B."/>
            <person name="Barry K.W."/>
            <person name="Bonito G."/>
            <person name="Buee M."/>
            <person name="Carver A."/>
            <person name="Chen C."/>
            <person name="Cichocki N."/>
            <person name="Clum A."/>
            <person name="Culley D."/>
            <person name="Crous P.W."/>
            <person name="Fauchery L."/>
            <person name="Girlanda M."/>
            <person name="Hayes R.D."/>
            <person name="Keri Z."/>
            <person name="LaButti K."/>
            <person name="Lipzen A."/>
            <person name="Lombard V."/>
            <person name="Magnuson J."/>
            <person name="Maillard F."/>
            <person name="Murat C."/>
            <person name="Nolan M."/>
            <person name="Ohm R.A."/>
            <person name="Pangilinan J."/>
            <person name="Pereira M.F."/>
            <person name="Perotto S."/>
            <person name="Peter M."/>
            <person name="Pfister S."/>
            <person name="Riley R."/>
            <person name="Sitrit Y."/>
            <person name="Stielow J.B."/>
            <person name="Szollosi G."/>
            <person name="Zifcakova L."/>
            <person name="Stursova M."/>
            <person name="Spatafora J.W."/>
            <person name="Tedersoo L."/>
            <person name="Vaario L.M."/>
            <person name="Yamada A."/>
            <person name="Yan M."/>
            <person name="Wang P."/>
            <person name="Xu J."/>
            <person name="Bruns T."/>
            <person name="Baldrian P."/>
            <person name="Vilgalys R."/>
            <person name="Dunand C."/>
            <person name="Henrissat B."/>
            <person name="Grigoriev I.V."/>
            <person name="Hibbett D."/>
            <person name="Nagy L.G."/>
            <person name="Martin F.M."/>
        </authorList>
    </citation>
    <scope>NUCLEOTIDE SEQUENCE</scope>
    <source>
        <strain evidence="3">UP504</strain>
    </source>
</reference>
<comment type="caution">
    <text evidence="3">The sequence shown here is derived from an EMBL/GenBank/DDBJ whole genome shotgun (WGS) entry which is preliminary data.</text>
</comment>
<dbReference type="InterPro" id="IPR025261">
    <property type="entry name" value="Atos-like_cons_dom"/>
</dbReference>
<sequence length="309" mass="33592">MARGPRRNSLLSRSFDLSALADDDGEEVEAPPLRLTSLTLPGSFLTSLLTGRFPSPSPPTQFTLLLGVLGCPPRCPPTLIAPQQLRIPFTAIDILEYFNTLHDAPGGSHGVLPSQIRYGYRLIISNQLGTVIKLFLIPYDLLDMQAGEQTFLRQVPEAVKTDPSSDDKNEFGPGTLPEIKESLRYAVQMHFVSSPAHHKRSRSKKVLKPTGGGPPLQGSDDDLSPFPLDIASSSSLETSHHGSVPDPSPPSPLATSDPKIYLSKSIRLVFSSPPPEDDEQMTSAVEEFGVDAFSPIPECDPLFTTIIIW</sequence>
<gene>
    <name evidence="3" type="ORF">BS47DRAFT_1344080</name>
</gene>
<keyword evidence="4" id="KW-1185">Reference proteome</keyword>
<feature type="domain" description="Atos-like conserved" evidence="2">
    <location>
        <begin position="40"/>
        <end position="98"/>
    </location>
</feature>
<protein>
    <recommendedName>
        <fullName evidence="2">Atos-like conserved domain-containing protein</fullName>
    </recommendedName>
</protein>
<dbReference type="PANTHER" id="PTHR13199:SF11">
    <property type="entry name" value="PROTEIN ATOSSA"/>
    <property type="match status" value="1"/>
</dbReference>
<dbReference type="AlphaFoldDB" id="A0A9P6AZF8"/>
<dbReference type="Proteomes" id="UP000886523">
    <property type="component" value="Unassembled WGS sequence"/>
</dbReference>
<feature type="compositionally biased region" description="Basic residues" evidence="1">
    <location>
        <begin position="196"/>
        <end position="207"/>
    </location>
</feature>
<evidence type="ECO:0000256" key="1">
    <source>
        <dbReference type="SAM" id="MobiDB-lite"/>
    </source>
</evidence>
<dbReference type="InterPro" id="IPR033473">
    <property type="entry name" value="Atos-like_C"/>
</dbReference>